<evidence type="ECO:0000256" key="2">
    <source>
        <dbReference type="ARBA" id="ARBA00022692"/>
    </source>
</evidence>
<feature type="transmembrane region" description="Helical" evidence="5">
    <location>
        <begin position="43"/>
        <end position="60"/>
    </location>
</feature>
<dbReference type="InterPro" id="IPR002657">
    <property type="entry name" value="BilAc:Na_symport/Acr3"/>
</dbReference>
<keyword evidence="4 5" id="KW-0472">Membrane</keyword>
<dbReference type="Proteomes" id="UP000001497">
    <property type="component" value="Chromosome"/>
</dbReference>
<dbReference type="PANTHER" id="PTHR10361:SF28">
    <property type="entry name" value="P3 PROTEIN-RELATED"/>
    <property type="match status" value="1"/>
</dbReference>
<sequence>MLNLIRAVSRFLSTYTSLFVIACAVIAFFIPMLFGWVHGNTSSIILGIIMLSMGLTITMDDVRNLMKRPGDIFLGAVAQYTIMPLVAFTLTKVFGLDPYLAIGIILVGCCPGGVSSNVMSFLAKGDVTYSVSMTMASTLLAPLMTPLLVLWLADTSIEVNAVGMFLNILYVTVFPIAIGFTCNYFFGKRAGFKEFQSNMPAVSVIGLALIVGGVIVTVRPQLLTNGFGLIALILAVVFLHNGLGYVLGYSVGRLFKFNTAKKRTISIEVGVQNAGMATVLAGAFFANPENLALHPEAALCVVPCAISCAYHSISGTILAGIYAHMDKKKAVQG</sequence>
<feature type="transmembrane region" description="Helical" evidence="5">
    <location>
        <begin position="165"/>
        <end position="186"/>
    </location>
</feature>
<keyword evidence="7" id="KW-1185">Reference proteome</keyword>
<protein>
    <submittedName>
        <fullName evidence="6">Bile acid:sodium symporter</fullName>
    </submittedName>
</protein>
<dbReference type="PANTHER" id="PTHR10361">
    <property type="entry name" value="SODIUM-BILE ACID COTRANSPORTER"/>
    <property type="match status" value="1"/>
</dbReference>
<dbReference type="RefSeq" id="WP_015731922.1">
    <property type="nucleotide sequence ID" value="NC_013410.1"/>
</dbReference>
<accession>A0ABN3YT67</accession>
<evidence type="ECO:0000313" key="6">
    <source>
        <dbReference type="EMBL" id="ACX74731.1"/>
    </source>
</evidence>
<name>A0ABN3YT67_FIBSS</name>
<dbReference type="PROSITE" id="PS51257">
    <property type="entry name" value="PROKAR_LIPOPROTEIN"/>
    <property type="match status" value="1"/>
</dbReference>
<gene>
    <name evidence="6" type="ordered locus">Fisuc_1127</name>
</gene>
<evidence type="ECO:0000313" key="7">
    <source>
        <dbReference type="Proteomes" id="UP000001497"/>
    </source>
</evidence>
<feature type="transmembrane region" description="Helical" evidence="5">
    <location>
        <begin position="297"/>
        <end position="323"/>
    </location>
</feature>
<feature type="transmembrane region" description="Helical" evidence="5">
    <location>
        <begin position="135"/>
        <end position="153"/>
    </location>
</feature>
<organism evidence="6 7">
    <name type="scientific">Fibrobacter succinogenes (strain ATCC 19169 / S85)</name>
    <dbReference type="NCBI Taxonomy" id="59374"/>
    <lineage>
        <taxon>Bacteria</taxon>
        <taxon>Pseudomonadati</taxon>
        <taxon>Fibrobacterota</taxon>
        <taxon>Fibrobacteria</taxon>
        <taxon>Fibrobacterales</taxon>
        <taxon>Fibrobacteraceae</taxon>
        <taxon>Fibrobacter</taxon>
    </lineage>
</organism>
<feature type="transmembrane region" description="Helical" evidence="5">
    <location>
        <begin position="100"/>
        <end position="123"/>
    </location>
</feature>
<feature type="transmembrane region" description="Helical" evidence="5">
    <location>
        <begin position="230"/>
        <end position="252"/>
    </location>
</feature>
<feature type="transmembrane region" description="Helical" evidence="5">
    <location>
        <begin position="72"/>
        <end position="94"/>
    </location>
</feature>
<comment type="subcellular location">
    <subcellularLocation>
        <location evidence="1">Membrane</location>
        <topology evidence="1">Multi-pass membrane protein</topology>
    </subcellularLocation>
</comment>
<evidence type="ECO:0000256" key="5">
    <source>
        <dbReference type="SAM" id="Phobius"/>
    </source>
</evidence>
<feature type="transmembrane region" description="Helical" evidence="5">
    <location>
        <begin position="264"/>
        <end position="285"/>
    </location>
</feature>
<keyword evidence="3 5" id="KW-1133">Transmembrane helix</keyword>
<evidence type="ECO:0000256" key="1">
    <source>
        <dbReference type="ARBA" id="ARBA00004141"/>
    </source>
</evidence>
<dbReference type="Pfam" id="PF01758">
    <property type="entry name" value="SBF"/>
    <property type="match status" value="1"/>
</dbReference>
<dbReference type="Gene3D" id="1.20.1530.20">
    <property type="match status" value="1"/>
</dbReference>
<proteinExistence type="predicted"/>
<evidence type="ECO:0000256" key="3">
    <source>
        <dbReference type="ARBA" id="ARBA00022989"/>
    </source>
</evidence>
<evidence type="ECO:0000256" key="4">
    <source>
        <dbReference type="ARBA" id="ARBA00023136"/>
    </source>
</evidence>
<reference evidence="6" key="1">
    <citation type="submission" date="2009-10" db="EMBL/GenBank/DDBJ databases">
        <title>Complete sequence of Fibrobacter succinogenes subsp. succinogenes S85.</title>
        <authorList>
            <consortium name="US DOE Joint Genome Institute"/>
            <person name="Lucas S."/>
            <person name="Copeland A."/>
            <person name="Lapidus A."/>
            <person name="Glavina del Rio T."/>
            <person name="Tice H."/>
            <person name="Bruce D."/>
            <person name="Goodwin L."/>
            <person name="Pitluck S."/>
            <person name="Chertkov O."/>
            <person name="Detter J.C."/>
            <person name="Han C."/>
            <person name="Tapia R."/>
            <person name="Larimer F."/>
            <person name="Land M."/>
            <person name="Hauser L."/>
            <person name="Kyrpides N."/>
            <person name="Mikhailova N."/>
            <person name="Weimer P.J."/>
            <person name="Stevenson D.M."/>
            <person name="Boyum J."/>
            <person name="Brumm P.I."/>
            <person name="Mead D."/>
        </authorList>
    </citation>
    <scope>NUCLEOTIDE SEQUENCE [LARGE SCALE GENOMIC DNA]</scope>
    <source>
        <strain evidence="6">S85</strain>
    </source>
</reference>
<dbReference type="EMBL" id="CP001792">
    <property type="protein sequence ID" value="ACX74731.1"/>
    <property type="molecule type" value="Genomic_DNA"/>
</dbReference>
<dbReference type="InterPro" id="IPR004710">
    <property type="entry name" value="Bilac:Na_transpt"/>
</dbReference>
<dbReference type="InterPro" id="IPR038770">
    <property type="entry name" value="Na+/solute_symporter_sf"/>
</dbReference>
<feature type="transmembrane region" description="Helical" evidence="5">
    <location>
        <begin position="198"/>
        <end position="218"/>
    </location>
</feature>
<feature type="transmembrane region" description="Helical" evidence="5">
    <location>
        <begin position="12"/>
        <end position="37"/>
    </location>
</feature>
<keyword evidence="2 5" id="KW-0812">Transmembrane</keyword>